<evidence type="ECO:0000256" key="2">
    <source>
        <dbReference type="ARBA" id="ARBA00022692"/>
    </source>
</evidence>
<keyword evidence="8" id="KW-1185">Reference proteome</keyword>
<feature type="transmembrane region" description="Helical" evidence="6">
    <location>
        <begin position="56"/>
        <end position="79"/>
    </location>
</feature>
<dbReference type="PANTHER" id="PTHR23112:SF37">
    <property type="entry name" value="G PROTEIN-COUPLED RECEPTOR GPR1"/>
    <property type="match status" value="1"/>
</dbReference>
<dbReference type="GO" id="GO:0005886">
    <property type="term" value="C:plasma membrane"/>
    <property type="evidence" value="ECO:0007669"/>
    <property type="project" value="TreeGrafter"/>
</dbReference>
<feature type="transmembrane region" description="Helical" evidence="6">
    <location>
        <begin position="99"/>
        <end position="121"/>
    </location>
</feature>
<dbReference type="InParanoid" id="A0A067N0F8"/>
<evidence type="ECO:0000313" key="8">
    <source>
        <dbReference type="Proteomes" id="UP000027195"/>
    </source>
</evidence>
<feature type="compositionally biased region" description="Basic and acidic residues" evidence="5">
    <location>
        <begin position="335"/>
        <end position="347"/>
    </location>
</feature>
<feature type="transmembrane region" description="Helical" evidence="6">
    <location>
        <begin position="14"/>
        <end position="35"/>
    </location>
</feature>
<reference evidence="8" key="1">
    <citation type="journal article" date="2014" name="Proc. Natl. Acad. Sci. U.S.A.">
        <title>Extensive sampling of basidiomycete genomes demonstrates inadequacy of the white-rot/brown-rot paradigm for wood decay fungi.</title>
        <authorList>
            <person name="Riley R."/>
            <person name="Salamov A.A."/>
            <person name="Brown D.W."/>
            <person name="Nagy L.G."/>
            <person name="Floudas D."/>
            <person name="Held B.W."/>
            <person name="Levasseur A."/>
            <person name="Lombard V."/>
            <person name="Morin E."/>
            <person name="Otillar R."/>
            <person name="Lindquist E.A."/>
            <person name="Sun H."/>
            <person name="LaButti K.M."/>
            <person name="Schmutz J."/>
            <person name="Jabbour D."/>
            <person name="Luo H."/>
            <person name="Baker S.E."/>
            <person name="Pisabarro A.G."/>
            <person name="Walton J.D."/>
            <person name="Blanchette R.A."/>
            <person name="Henrissat B."/>
            <person name="Martin F."/>
            <person name="Cullen D."/>
            <person name="Hibbett D.S."/>
            <person name="Grigoriev I.V."/>
        </authorList>
    </citation>
    <scope>NUCLEOTIDE SEQUENCE [LARGE SCALE GENOMIC DNA]</scope>
    <source>
        <strain evidence="8">FD-172 SS1</strain>
    </source>
</reference>
<comment type="subcellular location">
    <subcellularLocation>
        <location evidence="1">Membrane</location>
        <topology evidence="1">Multi-pass membrane protein</topology>
    </subcellularLocation>
</comment>
<protein>
    <submittedName>
        <fullName evidence="7">Uncharacterized protein</fullName>
    </submittedName>
</protein>
<evidence type="ECO:0000256" key="4">
    <source>
        <dbReference type="ARBA" id="ARBA00023136"/>
    </source>
</evidence>
<dbReference type="Proteomes" id="UP000027195">
    <property type="component" value="Unassembled WGS sequence"/>
</dbReference>
<dbReference type="CDD" id="cd00637">
    <property type="entry name" value="7tm_classA_rhodopsin-like"/>
    <property type="match status" value="1"/>
</dbReference>
<name>A0A067N0F8_BOTB1</name>
<evidence type="ECO:0000256" key="3">
    <source>
        <dbReference type="ARBA" id="ARBA00022989"/>
    </source>
</evidence>
<keyword evidence="3 6" id="KW-1133">Transmembrane helix</keyword>
<dbReference type="PANTHER" id="PTHR23112">
    <property type="entry name" value="G PROTEIN-COUPLED RECEPTOR 157-RELATED"/>
    <property type="match status" value="1"/>
</dbReference>
<dbReference type="OrthoDB" id="100006at2759"/>
<evidence type="ECO:0000256" key="6">
    <source>
        <dbReference type="SAM" id="Phobius"/>
    </source>
</evidence>
<feature type="transmembrane region" description="Helical" evidence="6">
    <location>
        <begin position="185"/>
        <end position="206"/>
    </location>
</feature>
<dbReference type="AlphaFoldDB" id="A0A067N0F8"/>
<dbReference type="GO" id="GO:0007189">
    <property type="term" value="P:adenylate cyclase-activating G protein-coupled receptor signaling pathway"/>
    <property type="evidence" value="ECO:0007669"/>
    <property type="project" value="TreeGrafter"/>
</dbReference>
<feature type="region of interest" description="Disordered" evidence="5">
    <location>
        <begin position="422"/>
        <end position="471"/>
    </location>
</feature>
<feature type="transmembrane region" description="Helical" evidence="6">
    <location>
        <begin position="133"/>
        <end position="153"/>
    </location>
</feature>
<proteinExistence type="predicted"/>
<evidence type="ECO:0000313" key="7">
    <source>
        <dbReference type="EMBL" id="KDQ17266.1"/>
    </source>
</evidence>
<dbReference type="GO" id="GO:0004930">
    <property type="term" value="F:G protein-coupled receptor activity"/>
    <property type="evidence" value="ECO:0007669"/>
    <property type="project" value="TreeGrafter"/>
</dbReference>
<organism evidence="7 8">
    <name type="scientific">Botryobasidium botryosum (strain FD-172 SS1)</name>
    <dbReference type="NCBI Taxonomy" id="930990"/>
    <lineage>
        <taxon>Eukaryota</taxon>
        <taxon>Fungi</taxon>
        <taxon>Dikarya</taxon>
        <taxon>Basidiomycota</taxon>
        <taxon>Agaricomycotina</taxon>
        <taxon>Agaricomycetes</taxon>
        <taxon>Cantharellales</taxon>
        <taxon>Botryobasidiaceae</taxon>
        <taxon>Botryobasidium</taxon>
    </lineage>
</organism>
<dbReference type="Gene3D" id="1.20.1070.10">
    <property type="entry name" value="Rhodopsin 7-helix transmembrane proteins"/>
    <property type="match status" value="1"/>
</dbReference>
<feature type="region of interest" description="Disordered" evidence="5">
    <location>
        <begin position="335"/>
        <end position="395"/>
    </location>
</feature>
<keyword evidence="4 6" id="KW-0472">Membrane</keyword>
<dbReference type="SUPFAM" id="SSF81321">
    <property type="entry name" value="Family A G protein-coupled receptor-like"/>
    <property type="match status" value="1"/>
</dbReference>
<sequence length="471" mass="52767">MSDCVESDLGVGDIVGLAFIVEAGIFSIAFVLIFYALVLRNVIIHRKHPFQSHVDIYVTSLFMADIFQGIIAAMSWKWAQSGKVECGTHCTVQGLLTQFGQSGIAQTNMAISVHTFCVIFFKWMPPKSKRIPICVVSFIWLFNLCFAAIGFGLHTKGRSTERFYVPTPFWCWIYPSVPARIASQYFWLNLAIFTSIILYIPLFFAIRGNIEVWPVDKWYQYKIKLVRHPDLVEVERLRVEAGPTDVRAVATKMLWYPFAYTLSALPADIFRWGIINNLDPSVPVKNVPFTSIAATYFLYSLSGVIDVTLFSFTRPNILLFGDPVPDRYDRQLDEFGLEREAKRDPRRSTPSISSEPGARPTGDTERGKAQGLVLDVGHPSTSPTSPLALSSEQCHRDSVRHDSVIELEGSAQMAEYPPRLLSEKGSPQSFELSVQGPRPRKPASAFTAERISGSSRVGSHVERRGIQGANF</sequence>
<evidence type="ECO:0000256" key="1">
    <source>
        <dbReference type="ARBA" id="ARBA00004141"/>
    </source>
</evidence>
<gene>
    <name evidence="7" type="ORF">BOTBODRAFT_601720</name>
</gene>
<keyword evidence="2 6" id="KW-0812">Transmembrane</keyword>
<dbReference type="HOGENOM" id="CLU_027149_0_0_1"/>
<accession>A0A067N0F8</accession>
<dbReference type="STRING" id="930990.A0A067N0F8"/>
<feature type="compositionally biased region" description="Low complexity" evidence="5">
    <location>
        <begin position="379"/>
        <end position="391"/>
    </location>
</feature>
<dbReference type="EMBL" id="KL198024">
    <property type="protein sequence ID" value="KDQ17266.1"/>
    <property type="molecule type" value="Genomic_DNA"/>
</dbReference>
<evidence type="ECO:0000256" key="5">
    <source>
        <dbReference type="SAM" id="MobiDB-lite"/>
    </source>
</evidence>